<dbReference type="Pfam" id="PF00578">
    <property type="entry name" value="AhpC-TSA"/>
    <property type="match status" value="1"/>
</dbReference>
<keyword evidence="4" id="KW-0676">Redox-active center</keyword>
<dbReference type="SUPFAM" id="SSF52833">
    <property type="entry name" value="Thioredoxin-like"/>
    <property type="match status" value="1"/>
</dbReference>
<name>A0ABX4CVG5_9FLAO</name>
<dbReference type="Proteomes" id="UP000198381">
    <property type="component" value="Unassembled WGS sequence"/>
</dbReference>
<dbReference type="EMBL" id="MUHD01000016">
    <property type="protein sequence ID" value="OXB08480.1"/>
    <property type="molecule type" value="Genomic_DNA"/>
</dbReference>
<sequence>MKKTLLVSIFLFCIITGSKAQVVGTDVGDIAPEIDLPDLKGNLVALSSLRGSLVLVDFWASWCGPCIKEQPSLLKLHNTYPEKLSIYGVSMDTKKALWTAAIAKGKLPWTNVSDLKYWQSPVVGAYMLQSVPLNFLIDKNGIILAKNIHGQALEDKIKSLLAP</sequence>
<evidence type="ECO:0000256" key="5">
    <source>
        <dbReference type="SAM" id="SignalP"/>
    </source>
</evidence>
<dbReference type="InterPro" id="IPR013766">
    <property type="entry name" value="Thioredoxin_domain"/>
</dbReference>
<dbReference type="InterPro" id="IPR050553">
    <property type="entry name" value="Thioredoxin_ResA/DsbE_sf"/>
</dbReference>
<comment type="subcellular location">
    <subcellularLocation>
        <location evidence="1">Cell envelope</location>
    </subcellularLocation>
</comment>
<feature type="domain" description="Thioredoxin" evidence="6">
    <location>
        <begin position="25"/>
        <end position="163"/>
    </location>
</feature>
<reference evidence="7 8" key="1">
    <citation type="submission" date="2016-11" db="EMBL/GenBank/DDBJ databases">
        <title>Whole genomes of Flavobacteriaceae.</title>
        <authorList>
            <person name="Stine C."/>
            <person name="Li C."/>
            <person name="Tadesse D."/>
        </authorList>
    </citation>
    <scope>NUCLEOTIDE SEQUENCE [LARGE SCALE GENOMIC DNA]</scope>
    <source>
        <strain evidence="7 8">CCUG 60112</strain>
    </source>
</reference>
<dbReference type="PANTHER" id="PTHR42852:SF6">
    <property type="entry name" value="THIOL:DISULFIDE INTERCHANGE PROTEIN DSBE"/>
    <property type="match status" value="1"/>
</dbReference>
<accession>A0ABX4CVG5</accession>
<dbReference type="PROSITE" id="PS51352">
    <property type="entry name" value="THIOREDOXIN_2"/>
    <property type="match status" value="1"/>
</dbReference>
<dbReference type="Gene3D" id="3.40.30.10">
    <property type="entry name" value="Glutaredoxin"/>
    <property type="match status" value="1"/>
</dbReference>
<dbReference type="CDD" id="cd02966">
    <property type="entry name" value="TlpA_like_family"/>
    <property type="match status" value="1"/>
</dbReference>
<keyword evidence="5" id="KW-0732">Signal</keyword>
<organism evidence="7 8">
    <name type="scientific">Flavobacterium plurextorum</name>
    <dbReference type="NCBI Taxonomy" id="1114867"/>
    <lineage>
        <taxon>Bacteria</taxon>
        <taxon>Pseudomonadati</taxon>
        <taxon>Bacteroidota</taxon>
        <taxon>Flavobacteriia</taxon>
        <taxon>Flavobacteriales</taxon>
        <taxon>Flavobacteriaceae</taxon>
        <taxon>Flavobacterium</taxon>
    </lineage>
</organism>
<dbReference type="InterPro" id="IPR036249">
    <property type="entry name" value="Thioredoxin-like_sf"/>
</dbReference>
<evidence type="ECO:0000256" key="2">
    <source>
        <dbReference type="ARBA" id="ARBA00022748"/>
    </source>
</evidence>
<keyword evidence="2" id="KW-0201">Cytochrome c-type biogenesis</keyword>
<proteinExistence type="predicted"/>
<evidence type="ECO:0000256" key="1">
    <source>
        <dbReference type="ARBA" id="ARBA00004196"/>
    </source>
</evidence>
<dbReference type="PANTHER" id="PTHR42852">
    <property type="entry name" value="THIOL:DISULFIDE INTERCHANGE PROTEIN DSBE"/>
    <property type="match status" value="1"/>
</dbReference>
<comment type="caution">
    <text evidence="7">The sequence shown here is derived from an EMBL/GenBank/DDBJ whole genome shotgun (WGS) entry which is preliminary data.</text>
</comment>
<evidence type="ECO:0000256" key="4">
    <source>
        <dbReference type="ARBA" id="ARBA00023284"/>
    </source>
</evidence>
<dbReference type="RefSeq" id="WP_089057749.1">
    <property type="nucleotide sequence ID" value="NZ_MUHD01000016.1"/>
</dbReference>
<evidence type="ECO:0000313" key="7">
    <source>
        <dbReference type="EMBL" id="OXB08480.1"/>
    </source>
</evidence>
<gene>
    <name evidence="7" type="ORF">B0A81_09190</name>
</gene>
<keyword evidence="3" id="KW-1015">Disulfide bond</keyword>
<evidence type="ECO:0000256" key="3">
    <source>
        <dbReference type="ARBA" id="ARBA00023157"/>
    </source>
</evidence>
<evidence type="ECO:0000313" key="8">
    <source>
        <dbReference type="Proteomes" id="UP000198381"/>
    </source>
</evidence>
<feature type="signal peptide" evidence="5">
    <location>
        <begin position="1"/>
        <end position="20"/>
    </location>
</feature>
<keyword evidence="8" id="KW-1185">Reference proteome</keyword>
<dbReference type="InterPro" id="IPR000866">
    <property type="entry name" value="AhpC/TSA"/>
</dbReference>
<feature type="chain" id="PRO_5047112220" evidence="5">
    <location>
        <begin position="21"/>
        <end position="163"/>
    </location>
</feature>
<evidence type="ECO:0000259" key="6">
    <source>
        <dbReference type="PROSITE" id="PS51352"/>
    </source>
</evidence>
<protein>
    <submittedName>
        <fullName evidence="7">Alkyl hydroperoxide reductase</fullName>
    </submittedName>
</protein>